<name>A0A5C1AGL5_9BACT</name>
<dbReference type="EMBL" id="CP042425">
    <property type="protein sequence ID" value="QEL18351.1"/>
    <property type="molecule type" value="Genomic_DNA"/>
</dbReference>
<organism evidence="1 2">
    <name type="scientific">Limnoglobus roseus</name>
    <dbReference type="NCBI Taxonomy" id="2598579"/>
    <lineage>
        <taxon>Bacteria</taxon>
        <taxon>Pseudomonadati</taxon>
        <taxon>Planctomycetota</taxon>
        <taxon>Planctomycetia</taxon>
        <taxon>Gemmatales</taxon>
        <taxon>Gemmataceae</taxon>
        <taxon>Limnoglobus</taxon>
    </lineage>
</organism>
<protein>
    <submittedName>
        <fullName evidence="1">Uncharacterized protein</fullName>
    </submittedName>
</protein>
<keyword evidence="2" id="KW-1185">Reference proteome</keyword>
<gene>
    <name evidence="1" type="ORF">PX52LOC_05372</name>
</gene>
<evidence type="ECO:0000313" key="2">
    <source>
        <dbReference type="Proteomes" id="UP000324974"/>
    </source>
</evidence>
<dbReference type="RefSeq" id="WP_149112868.1">
    <property type="nucleotide sequence ID" value="NZ_CP042425.1"/>
</dbReference>
<sequence length="78" mass="8678">MARYLALKLADISEGEAAGQVINLDFISHFKVTNTTGRNGESVLEMTMVDGFIHTLEGPVVDNLMLYLLPDFVHLKKQ</sequence>
<dbReference type="KEGG" id="lrs:PX52LOC_05372"/>
<accession>A0A5C1AGL5</accession>
<evidence type="ECO:0000313" key="1">
    <source>
        <dbReference type="EMBL" id="QEL18351.1"/>
    </source>
</evidence>
<reference evidence="2" key="1">
    <citation type="submission" date="2019-08" db="EMBL/GenBank/DDBJ databases">
        <title>Limnoglobus roseus gen. nov., sp. nov., a novel freshwater planctomycete with a giant genome from the family Gemmataceae.</title>
        <authorList>
            <person name="Kulichevskaya I.S."/>
            <person name="Naumoff D.G."/>
            <person name="Miroshnikov K."/>
            <person name="Ivanova A."/>
            <person name="Philippov D.A."/>
            <person name="Hakobyan A."/>
            <person name="Rijpstra I.C."/>
            <person name="Sinninghe Damste J.S."/>
            <person name="Liesack W."/>
            <person name="Dedysh S.N."/>
        </authorList>
    </citation>
    <scope>NUCLEOTIDE SEQUENCE [LARGE SCALE GENOMIC DNA]</scope>
    <source>
        <strain evidence="2">PX52</strain>
    </source>
</reference>
<dbReference type="AlphaFoldDB" id="A0A5C1AGL5"/>
<proteinExistence type="predicted"/>
<dbReference type="Proteomes" id="UP000324974">
    <property type="component" value="Chromosome"/>
</dbReference>